<dbReference type="EMBL" id="CAUWAG010000003">
    <property type="protein sequence ID" value="CAJ2500861.1"/>
    <property type="molecule type" value="Genomic_DNA"/>
</dbReference>
<keyword evidence="2" id="KW-1185">Reference proteome</keyword>
<dbReference type="Proteomes" id="UP001295740">
    <property type="component" value="Unassembled WGS sequence"/>
</dbReference>
<accession>A0AAI8VAL0</accession>
<comment type="caution">
    <text evidence="1">The sequence shown here is derived from an EMBL/GenBank/DDBJ whole genome shotgun (WGS) entry which is preliminary data.</text>
</comment>
<protein>
    <submittedName>
        <fullName evidence="1">Uu.00g037140.m01.CDS01</fullName>
    </submittedName>
</protein>
<gene>
    <name evidence="1" type="ORF">KHLLAP_LOCUS1329</name>
</gene>
<dbReference type="AlphaFoldDB" id="A0AAI8VAL0"/>
<evidence type="ECO:0000313" key="2">
    <source>
        <dbReference type="Proteomes" id="UP001295740"/>
    </source>
</evidence>
<reference evidence="1" key="1">
    <citation type="submission" date="2023-10" db="EMBL/GenBank/DDBJ databases">
        <authorList>
            <person name="Hackl T."/>
        </authorList>
    </citation>
    <scope>NUCLEOTIDE SEQUENCE</scope>
</reference>
<evidence type="ECO:0000313" key="1">
    <source>
        <dbReference type="EMBL" id="CAJ2500861.1"/>
    </source>
</evidence>
<organism evidence="1 2">
    <name type="scientific">Anthostomella pinea</name>
    <dbReference type="NCBI Taxonomy" id="933095"/>
    <lineage>
        <taxon>Eukaryota</taxon>
        <taxon>Fungi</taxon>
        <taxon>Dikarya</taxon>
        <taxon>Ascomycota</taxon>
        <taxon>Pezizomycotina</taxon>
        <taxon>Sordariomycetes</taxon>
        <taxon>Xylariomycetidae</taxon>
        <taxon>Xylariales</taxon>
        <taxon>Xylariaceae</taxon>
        <taxon>Anthostomella</taxon>
    </lineage>
</organism>
<proteinExistence type="predicted"/>
<sequence>MSVPNLFTPFVEHLGLPASIDSQEKCLDYCDKRTLEATRAIQTWRLTVNPGLSYNYSTSAGRMAVAKKCLDYVYAAGKALAAVAAFRYFEAQAYAAEADHWDEVPSCNGSAIWPGTCRNSCGTRLE</sequence>
<name>A0AAI8VAL0_9PEZI</name>